<evidence type="ECO:0000256" key="1">
    <source>
        <dbReference type="SAM" id="Phobius"/>
    </source>
</evidence>
<proteinExistence type="predicted"/>
<keyword evidence="3" id="KW-1185">Reference proteome</keyword>
<evidence type="ECO:0000313" key="2">
    <source>
        <dbReference type="EMBL" id="EAT10933.1"/>
    </source>
</evidence>
<feature type="transmembrane region" description="Helical" evidence="1">
    <location>
        <begin position="170"/>
        <end position="193"/>
    </location>
</feature>
<sequence>MTAIASLLGHGLLLMAVILYIIQARRWGKWFPYAYIIAAVVIVLPLENWLVVEFSRGYLSDLSMATVAIAVMSIVGQGQYQMSNAFKLTFLLLAIVLYPSAMGWGMFDVYSLGYPSDTGYGYLVAVVAAIAVLAVIVKSWQLAIVMTMVLIGNGVGLYETQNLWNYLLDPLVVVACIFSYLSKWVAHAFNILIKKVRYVQANA</sequence>
<feature type="transmembrane region" description="Helical" evidence="1">
    <location>
        <begin position="88"/>
        <end position="107"/>
    </location>
</feature>
<keyword evidence="1" id="KW-0812">Transmembrane</keyword>
<gene>
    <name evidence="2" type="ORF">RED65_02398</name>
</gene>
<dbReference type="Proteomes" id="UP000004263">
    <property type="component" value="Unassembled WGS sequence"/>
</dbReference>
<feature type="transmembrane region" description="Helical" evidence="1">
    <location>
        <begin position="58"/>
        <end position="76"/>
    </location>
</feature>
<dbReference type="STRING" id="207949.RED65_02398"/>
<feature type="transmembrane region" description="Helical" evidence="1">
    <location>
        <begin position="34"/>
        <end position="52"/>
    </location>
</feature>
<dbReference type="OrthoDB" id="6077780at2"/>
<dbReference type="RefSeq" id="WP_007019336.1">
    <property type="nucleotide sequence ID" value="NZ_CH724123.1"/>
</dbReference>
<dbReference type="EMBL" id="AAQH01000028">
    <property type="protein sequence ID" value="EAT10933.1"/>
    <property type="molecule type" value="Genomic_DNA"/>
</dbReference>
<feature type="transmembrane region" description="Helical" evidence="1">
    <location>
        <begin position="6"/>
        <end position="22"/>
    </location>
</feature>
<keyword evidence="1" id="KW-0472">Membrane</keyword>
<protein>
    <submittedName>
        <fullName evidence="2">Uncharacterized protein</fullName>
    </submittedName>
</protein>
<dbReference type="HOGENOM" id="CLU_109234_0_0_6"/>
<feature type="transmembrane region" description="Helical" evidence="1">
    <location>
        <begin position="119"/>
        <end position="137"/>
    </location>
</feature>
<reference evidence="2 3" key="1">
    <citation type="submission" date="2006-03" db="EMBL/GenBank/DDBJ databases">
        <authorList>
            <person name="Pinhassi J."/>
            <person name="Pedros-Alio C."/>
            <person name="Ferriera S."/>
            <person name="Johnson J."/>
            <person name="Kravitz S."/>
            <person name="Halpern A."/>
            <person name="Remington K."/>
            <person name="Beeson K."/>
            <person name="Tran B."/>
            <person name="Rogers Y.-H."/>
            <person name="Friedman R."/>
            <person name="Venter J.C."/>
        </authorList>
    </citation>
    <scope>NUCLEOTIDE SEQUENCE [LARGE SCALE GENOMIC DNA]</scope>
    <source>
        <strain evidence="2 3">RED65</strain>
    </source>
</reference>
<evidence type="ECO:0000313" key="3">
    <source>
        <dbReference type="Proteomes" id="UP000004263"/>
    </source>
</evidence>
<keyword evidence="1" id="KW-1133">Transmembrane helix</keyword>
<name>Q1MY77_9GAMM</name>
<comment type="caution">
    <text evidence="2">The sequence shown here is derived from an EMBL/GenBank/DDBJ whole genome shotgun (WGS) entry which is preliminary data.</text>
</comment>
<feature type="transmembrane region" description="Helical" evidence="1">
    <location>
        <begin position="142"/>
        <end position="158"/>
    </location>
</feature>
<accession>Q1MY77</accession>
<dbReference type="AlphaFoldDB" id="Q1MY77"/>
<organism evidence="2 3">
    <name type="scientific">Bermanella marisrubri</name>
    <dbReference type="NCBI Taxonomy" id="207949"/>
    <lineage>
        <taxon>Bacteria</taxon>
        <taxon>Pseudomonadati</taxon>
        <taxon>Pseudomonadota</taxon>
        <taxon>Gammaproteobacteria</taxon>
        <taxon>Oceanospirillales</taxon>
        <taxon>Oceanospirillaceae</taxon>
        <taxon>Bermanella</taxon>
    </lineage>
</organism>